<dbReference type="KEGG" id="pstu:UIB01_16725"/>
<organism evidence="9 10">
    <name type="scientific">Stutzerimonas stutzeri</name>
    <name type="common">Pseudomonas stutzeri</name>
    <dbReference type="NCBI Taxonomy" id="316"/>
    <lineage>
        <taxon>Bacteria</taxon>
        <taxon>Pseudomonadati</taxon>
        <taxon>Pseudomonadota</taxon>
        <taxon>Gammaproteobacteria</taxon>
        <taxon>Pseudomonadales</taxon>
        <taxon>Pseudomonadaceae</taxon>
        <taxon>Stutzerimonas</taxon>
    </lineage>
</organism>
<evidence type="ECO:0000259" key="8">
    <source>
        <dbReference type="Pfam" id="PF02470"/>
    </source>
</evidence>
<protein>
    <submittedName>
        <fullName evidence="9">Mammalian cell entry protein</fullName>
    </submittedName>
</protein>
<dbReference type="OrthoDB" id="9806984at2"/>
<dbReference type="InterPro" id="IPR003399">
    <property type="entry name" value="Mce/MlaD"/>
</dbReference>
<evidence type="ECO:0000256" key="2">
    <source>
        <dbReference type="ARBA" id="ARBA00022475"/>
    </source>
</evidence>
<evidence type="ECO:0000256" key="4">
    <source>
        <dbReference type="ARBA" id="ARBA00022692"/>
    </source>
</evidence>
<evidence type="ECO:0000256" key="5">
    <source>
        <dbReference type="ARBA" id="ARBA00022989"/>
    </source>
</evidence>
<feature type="domain" description="Mce/MlaD" evidence="8">
    <location>
        <begin position="41"/>
        <end position="133"/>
    </location>
</feature>
<keyword evidence="5 7" id="KW-1133">Transmembrane helix</keyword>
<feature type="domain" description="Mce/MlaD" evidence="8">
    <location>
        <begin position="633"/>
        <end position="691"/>
    </location>
</feature>
<comment type="subcellular location">
    <subcellularLocation>
        <location evidence="1">Cell inner membrane</location>
    </subcellularLocation>
</comment>
<feature type="domain" description="Mce/MlaD" evidence="8">
    <location>
        <begin position="285"/>
        <end position="371"/>
    </location>
</feature>
<keyword evidence="4 7" id="KW-0812">Transmembrane</keyword>
<accession>A0A023WV13</accession>
<evidence type="ECO:0000256" key="7">
    <source>
        <dbReference type="SAM" id="Phobius"/>
    </source>
</evidence>
<evidence type="ECO:0000313" key="9">
    <source>
        <dbReference type="EMBL" id="AHY44032.1"/>
    </source>
</evidence>
<proteinExistence type="predicted"/>
<dbReference type="InterPro" id="IPR051800">
    <property type="entry name" value="PqiA-PqiB_transport"/>
</dbReference>
<evidence type="ECO:0000313" key="10">
    <source>
        <dbReference type="Proteomes" id="UP000025238"/>
    </source>
</evidence>
<dbReference type="Proteomes" id="UP000025238">
    <property type="component" value="Chromosome"/>
</dbReference>
<dbReference type="EMBL" id="CP007509">
    <property type="protein sequence ID" value="AHY44032.1"/>
    <property type="molecule type" value="Genomic_DNA"/>
</dbReference>
<sequence length="769" mass="83503">MTDLPQANTRPASSWSAIWILPLIALMIGAWLAWQAYSERGIHIEVVFESAEGIEIGKTSVLYKGMTIGVVRDLRLGDDERRQVVVADIEMNKDVDGYLRSGTRFWLVKPSVTLAGITGLETLVSGNYIGISPADGEPTKRFVALAEEPPMSDSRIGLHLTLKAERLGSLNRGSPVFYRQIQVGQVKNYVLAEDDSTVEVQLYIQPEYAHLVRKHTRFWNASGVTVDAGLTGVKFRTESLASIVAGGIAFATPAHRKDSPATDPSIPFRLYEDFDAAQAGIKTLVSLQDFDGLQAGRTPVIYKGMQVGLLKKLDIDSDLSGAQAELSIDPLFEDYLVEDTQFWVVKPSVSVAGISGLEALVRGNYISVRPGEKGAEPRRNFAARAKAPPLDIRSPGLHLVLTADNLGSLDVGSPVLYRQVRVGSVQSYQFSRDQQRVVVGVHIEQPYADLVNSSSRFWNASGISLTGGLSGIEVRSESLQSLLAGGIAFETPDPHASATRKVPRFELHKDRDSAIRRGTSIEIRLDRGDGLGAGTPIRYKGLEVGEVDSVTLSDDLGHVVLQARITAAESRIARAGTQFWVVRPELGIMRTANLDTLVSGPYLEVAPGKPGATAQARFVGQEREPQKAGEGLALVLSAARLGSIKPGNAVTYREVKVGEVTGYELGQTADRVLIRVLIEPRYAALVHTGSRFWETSGFGVDFSLFKGASLRTDSLESLIEGGVAFATPDGERMGQRALPGQTFALFKEPQEEWFDWAPKIELGQAASVR</sequence>
<dbReference type="PATRIC" id="fig|316.97.peg.3348"/>
<keyword evidence="2" id="KW-1003">Cell membrane</keyword>
<name>A0A023WV13_STUST</name>
<feature type="domain" description="Mce/MlaD" evidence="8">
    <location>
        <begin position="518"/>
        <end position="608"/>
    </location>
</feature>
<dbReference type="PANTHER" id="PTHR30462">
    <property type="entry name" value="INTERMEMBRANE TRANSPORT PROTEIN PQIB-RELATED"/>
    <property type="match status" value="1"/>
</dbReference>
<dbReference type="AlphaFoldDB" id="A0A023WV13"/>
<feature type="domain" description="Mce/MlaD" evidence="8">
    <location>
        <begin position="396"/>
        <end position="457"/>
    </location>
</feature>
<feature type="transmembrane region" description="Helical" evidence="7">
    <location>
        <begin position="12"/>
        <end position="34"/>
    </location>
</feature>
<keyword evidence="3" id="KW-0997">Cell inner membrane</keyword>
<dbReference type="GO" id="GO:0005886">
    <property type="term" value="C:plasma membrane"/>
    <property type="evidence" value="ECO:0007669"/>
    <property type="project" value="UniProtKB-SubCell"/>
</dbReference>
<reference evidence="9 10" key="1">
    <citation type="submission" date="2014-03" db="EMBL/GenBank/DDBJ databases">
        <title>Complete genome sequence of Pseudomonas stutzeri 19SMN4.</title>
        <authorList>
            <person name="Brunet-Galmes I."/>
            <person name="Nogales B."/>
            <person name="Busquets A."/>
            <person name="Pena A."/>
            <person name="Gomila M."/>
            <person name="Garcia-Valdes E."/>
            <person name="Lalucat J."/>
            <person name="Bennasar A."/>
            <person name="Bosch R."/>
        </authorList>
    </citation>
    <scope>NUCLEOTIDE SEQUENCE [LARGE SCALE GENOMIC DNA]</scope>
    <source>
        <strain evidence="9 10">19SMN4</strain>
    </source>
</reference>
<feature type="domain" description="Mce/MlaD" evidence="8">
    <location>
        <begin position="158"/>
        <end position="221"/>
    </location>
</feature>
<dbReference type="Pfam" id="PF02470">
    <property type="entry name" value="MlaD"/>
    <property type="match status" value="6"/>
</dbReference>
<evidence type="ECO:0000256" key="1">
    <source>
        <dbReference type="ARBA" id="ARBA00004533"/>
    </source>
</evidence>
<keyword evidence="6 7" id="KW-0472">Membrane</keyword>
<dbReference type="PANTHER" id="PTHR30462:SF0">
    <property type="entry name" value="INTERMEMBRANE TRANSPORT PROTEIN YEBT"/>
    <property type="match status" value="1"/>
</dbReference>
<gene>
    <name evidence="9" type="ORF">UIB01_16725</name>
</gene>
<evidence type="ECO:0000256" key="3">
    <source>
        <dbReference type="ARBA" id="ARBA00022519"/>
    </source>
</evidence>
<evidence type="ECO:0000256" key="6">
    <source>
        <dbReference type="ARBA" id="ARBA00023136"/>
    </source>
</evidence>